<dbReference type="Gene3D" id="3.40.50.1460">
    <property type="match status" value="1"/>
</dbReference>
<dbReference type="Pfam" id="PF00656">
    <property type="entry name" value="Peptidase_C14"/>
    <property type="match status" value="1"/>
</dbReference>
<comment type="similarity">
    <text evidence="1">Belongs to the peptidase C14B family.</text>
</comment>
<keyword evidence="5" id="KW-1185">Reference proteome</keyword>
<proteinExistence type="inferred from homology"/>
<dbReference type="OrthoDB" id="1434880at2759"/>
<dbReference type="PANTHER" id="PTHR48104">
    <property type="entry name" value="METACASPASE-4"/>
    <property type="match status" value="1"/>
</dbReference>
<evidence type="ECO:0000256" key="1">
    <source>
        <dbReference type="ARBA" id="ARBA00009005"/>
    </source>
</evidence>
<dbReference type="SUPFAM" id="SSF52129">
    <property type="entry name" value="Caspase-like"/>
    <property type="match status" value="1"/>
</dbReference>
<dbReference type="GO" id="GO:0005737">
    <property type="term" value="C:cytoplasm"/>
    <property type="evidence" value="ECO:0007669"/>
    <property type="project" value="TreeGrafter"/>
</dbReference>
<dbReference type="PANTHER" id="PTHR48104:SF7">
    <property type="entry name" value="METACASPASE-9"/>
    <property type="match status" value="1"/>
</dbReference>
<dbReference type="AlphaFoldDB" id="A0A2Z6M7W0"/>
<name>A0A2Z6M7W0_TRISU</name>
<dbReference type="GO" id="GO:0004197">
    <property type="term" value="F:cysteine-type endopeptidase activity"/>
    <property type="evidence" value="ECO:0007669"/>
    <property type="project" value="InterPro"/>
</dbReference>
<evidence type="ECO:0000313" key="4">
    <source>
        <dbReference type="EMBL" id="GAU26163.1"/>
    </source>
</evidence>
<dbReference type="InterPro" id="IPR050452">
    <property type="entry name" value="Metacaspase"/>
</dbReference>
<evidence type="ECO:0000259" key="3">
    <source>
        <dbReference type="Pfam" id="PF00656"/>
    </source>
</evidence>
<dbReference type="GO" id="GO:0006508">
    <property type="term" value="P:proteolysis"/>
    <property type="evidence" value="ECO:0007669"/>
    <property type="project" value="InterPro"/>
</dbReference>
<dbReference type="InterPro" id="IPR011600">
    <property type="entry name" value="Pept_C14_caspase"/>
</dbReference>
<accession>A0A2Z6M7W0</accession>
<feature type="domain" description="Peptidase C14 caspase" evidence="3">
    <location>
        <begin position="4"/>
        <end position="283"/>
    </location>
</feature>
<feature type="region of interest" description="Disordered" evidence="2">
    <location>
        <begin position="51"/>
        <end position="70"/>
    </location>
</feature>
<evidence type="ECO:0000256" key="2">
    <source>
        <dbReference type="SAM" id="MobiDB-lite"/>
    </source>
</evidence>
<reference evidence="5" key="1">
    <citation type="journal article" date="2017" name="Front. Plant Sci.">
        <title>Climate Clever Clovers: New Paradigm to Reduce the Environmental Footprint of Ruminants by Breeding Low Methanogenic Forages Utilizing Haplotype Variation.</title>
        <authorList>
            <person name="Kaur P."/>
            <person name="Appels R."/>
            <person name="Bayer P.E."/>
            <person name="Keeble-Gagnere G."/>
            <person name="Wang J."/>
            <person name="Hirakawa H."/>
            <person name="Shirasawa K."/>
            <person name="Vercoe P."/>
            <person name="Stefanova K."/>
            <person name="Durmic Z."/>
            <person name="Nichols P."/>
            <person name="Revell C."/>
            <person name="Isobe S.N."/>
            <person name="Edwards D."/>
            <person name="Erskine W."/>
        </authorList>
    </citation>
    <scope>NUCLEOTIDE SEQUENCE [LARGE SCALE GENOMIC DNA]</scope>
    <source>
        <strain evidence="5">cv. Daliak</strain>
    </source>
</reference>
<dbReference type="InterPro" id="IPR029030">
    <property type="entry name" value="Caspase-like_dom_sf"/>
</dbReference>
<dbReference type="EMBL" id="DF973330">
    <property type="protein sequence ID" value="GAU26163.1"/>
    <property type="molecule type" value="Genomic_DNA"/>
</dbReference>
<sequence length="326" mass="37217">MVTKKALVIGLNYPGTSKPLKCGVLNAKKVKEYLEKYLEFNSKNIILLTDEDPRKGKDPKEEEGKDPQKGKEIENMIEVTAYDICKQLYMMIQDAEDDDILFYYFCGHGGIYRSKVYANNSGAVEYMAGSGKTPFKDSMFRDFVEIIPRSCSFTAVVDACRSGGILEGAYEVIGDSTKKPSIYTERAPQYTKFKFGEPTGHPLGIVISACQNYQFSKQKKYKHKGKTTYGTYFTKSFLEVIKKTRGNISNEELVQQTGHKMNVMLERKYVPAKRHNPGLYCDIEQKDLMFLSHERKVINNEDDQVKVEDDQVKVEVEDDQVKVEDD</sequence>
<organism evidence="4 5">
    <name type="scientific">Trifolium subterraneum</name>
    <name type="common">Subterranean clover</name>
    <dbReference type="NCBI Taxonomy" id="3900"/>
    <lineage>
        <taxon>Eukaryota</taxon>
        <taxon>Viridiplantae</taxon>
        <taxon>Streptophyta</taxon>
        <taxon>Embryophyta</taxon>
        <taxon>Tracheophyta</taxon>
        <taxon>Spermatophyta</taxon>
        <taxon>Magnoliopsida</taxon>
        <taxon>eudicotyledons</taxon>
        <taxon>Gunneridae</taxon>
        <taxon>Pentapetalae</taxon>
        <taxon>rosids</taxon>
        <taxon>fabids</taxon>
        <taxon>Fabales</taxon>
        <taxon>Fabaceae</taxon>
        <taxon>Papilionoideae</taxon>
        <taxon>50 kb inversion clade</taxon>
        <taxon>NPAAA clade</taxon>
        <taxon>Hologalegina</taxon>
        <taxon>IRL clade</taxon>
        <taxon>Trifolieae</taxon>
        <taxon>Trifolium</taxon>
    </lineage>
</organism>
<gene>
    <name evidence="4" type="ORF">TSUD_353850</name>
</gene>
<evidence type="ECO:0000313" key="5">
    <source>
        <dbReference type="Proteomes" id="UP000242715"/>
    </source>
</evidence>
<protein>
    <recommendedName>
        <fullName evidence="3">Peptidase C14 caspase domain-containing protein</fullName>
    </recommendedName>
</protein>
<dbReference type="Proteomes" id="UP000242715">
    <property type="component" value="Unassembled WGS sequence"/>
</dbReference>